<keyword evidence="3" id="KW-1185">Reference proteome</keyword>
<evidence type="ECO:0008006" key="4">
    <source>
        <dbReference type="Google" id="ProtNLM"/>
    </source>
</evidence>
<protein>
    <recommendedName>
        <fullName evidence="4">Glycosyltransferase family 1 protein</fullName>
    </recommendedName>
</protein>
<dbReference type="Proteomes" id="UP000268615">
    <property type="component" value="Unassembled WGS sequence"/>
</dbReference>
<keyword evidence="1" id="KW-1133">Transmembrane helix</keyword>
<dbReference type="OrthoDB" id="6631690at2"/>
<dbReference type="AlphaFoldDB" id="A0A3N5E7U7"/>
<dbReference type="EMBL" id="RPOH01000035">
    <property type="protein sequence ID" value="RPH28133.1"/>
    <property type="molecule type" value="Genomic_DNA"/>
</dbReference>
<proteinExistence type="predicted"/>
<comment type="caution">
    <text evidence="2">The sequence shown here is derived from an EMBL/GenBank/DDBJ whole genome shotgun (WGS) entry which is preliminary data.</text>
</comment>
<keyword evidence="1" id="KW-0812">Transmembrane</keyword>
<gene>
    <name evidence="2" type="ORF">EHN07_10065</name>
</gene>
<feature type="transmembrane region" description="Helical" evidence="1">
    <location>
        <begin position="443"/>
        <end position="463"/>
    </location>
</feature>
<sequence length="481" mass="55276">MDKKRVVTKINKFIFKQSKLQNSLNNAQAIGTLLWVNNIGIYSLCEIEKDLSNKCYEMYSKKNVAFDIHLNKKLFVVSEPYLSGGHTRLMEKLSSFYEVKPDLLITRNTDSVVLKRMSDYFDTILSFPDASKDELDFIYQLTEKIQGYNKVILNIHPDDIHTVVACFIAKKNNPELKIFFVNHADHVFTYGQTVADVWFEISEFGRRIDVLRGLKAAKSFLGIPLDTSHQKEMLGLEKKIIRAGDIFITAGAGFKYRPIRSLSLNTLIYPLLNEIPKSKVYVIGARKYLDYWWWINKLKFGSRLILMPTLEYDDYIKLTSQAKGYIDSHPLPGGSAFAEQFFRGKICIGLTSPVQGYSPVEMLKVHKFDSKSLFSGEEQEKIYNESLLVHSYCNVKKRLLLATEYGIYSENLCEKIMCWTGNEHCLESNVISNIPCCLALKNIPYRIIFSHGGILGIIKFFLLKMARKLRRIKIAKAVKLK</sequence>
<dbReference type="SUPFAM" id="SSF53756">
    <property type="entry name" value="UDP-Glycosyltransferase/glycogen phosphorylase"/>
    <property type="match status" value="1"/>
</dbReference>
<evidence type="ECO:0000256" key="1">
    <source>
        <dbReference type="SAM" id="Phobius"/>
    </source>
</evidence>
<evidence type="ECO:0000313" key="3">
    <source>
        <dbReference type="Proteomes" id="UP000268615"/>
    </source>
</evidence>
<accession>A0A3N5E7U7</accession>
<keyword evidence="1" id="KW-0472">Membrane</keyword>
<reference evidence="2 3" key="1">
    <citation type="submission" date="2018-11" db="EMBL/GenBank/DDBJ databases">
        <title>Draft genome sequence of Buttiauxella warmboldiae CCUG 35512.</title>
        <authorList>
            <person name="Salva-Serra F."/>
            <person name="Marathe N."/>
            <person name="Moore E."/>
            <person name="Svensson L."/>
            <person name="Engstrom-Jakobsson H."/>
        </authorList>
    </citation>
    <scope>NUCLEOTIDE SEQUENCE [LARGE SCALE GENOMIC DNA]</scope>
    <source>
        <strain evidence="2 3">CCUG 35512</strain>
    </source>
</reference>
<dbReference type="RefSeq" id="WP_124024016.1">
    <property type="nucleotide sequence ID" value="NZ_RPOH01000035.1"/>
</dbReference>
<name>A0A3N5E7U7_9ENTR</name>
<organism evidence="2 3">
    <name type="scientific">Buttiauxella warmboldiae</name>
    <dbReference type="NCBI Taxonomy" id="82993"/>
    <lineage>
        <taxon>Bacteria</taxon>
        <taxon>Pseudomonadati</taxon>
        <taxon>Pseudomonadota</taxon>
        <taxon>Gammaproteobacteria</taxon>
        <taxon>Enterobacterales</taxon>
        <taxon>Enterobacteriaceae</taxon>
        <taxon>Buttiauxella</taxon>
    </lineage>
</organism>
<evidence type="ECO:0000313" key="2">
    <source>
        <dbReference type="EMBL" id="RPH28133.1"/>
    </source>
</evidence>